<dbReference type="InterPro" id="IPR056279">
    <property type="entry name" value="Aip3p_Bud6_N"/>
</dbReference>
<feature type="compositionally biased region" description="Polar residues" evidence="3">
    <location>
        <begin position="414"/>
        <end position="426"/>
    </location>
</feature>
<dbReference type="GO" id="GO:0051286">
    <property type="term" value="C:cell tip"/>
    <property type="evidence" value="ECO:0007669"/>
    <property type="project" value="TreeGrafter"/>
</dbReference>
<feature type="compositionally biased region" description="Polar residues" evidence="3">
    <location>
        <begin position="462"/>
        <end position="478"/>
    </location>
</feature>
<feature type="region of interest" description="Disordered" evidence="3">
    <location>
        <begin position="554"/>
        <end position="633"/>
    </location>
</feature>
<feature type="region of interest" description="Disordered" evidence="3">
    <location>
        <begin position="1276"/>
        <end position="1303"/>
    </location>
</feature>
<dbReference type="InterPro" id="IPR051825">
    <property type="entry name" value="SRCIN1"/>
</dbReference>
<reference evidence="5" key="1">
    <citation type="submission" date="2014-08" db="EMBL/GenBank/DDBJ databases">
        <authorList>
            <person name="Sharma Rahul"/>
            <person name="Thines Marco"/>
        </authorList>
    </citation>
    <scope>NUCLEOTIDE SEQUENCE</scope>
</reference>
<dbReference type="GO" id="GO:0005737">
    <property type="term" value="C:cytoplasm"/>
    <property type="evidence" value="ECO:0007669"/>
    <property type="project" value="TreeGrafter"/>
</dbReference>
<dbReference type="GO" id="GO:0030010">
    <property type="term" value="P:establishment of cell polarity"/>
    <property type="evidence" value="ECO:0007669"/>
    <property type="project" value="TreeGrafter"/>
</dbReference>
<dbReference type="SMART" id="SM00806">
    <property type="entry name" value="AIP3"/>
    <property type="match status" value="1"/>
</dbReference>
<evidence type="ECO:0000313" key="5">
    <source>
        <dbReference type="EMBL" id="CED83316.1"/>
    </source>
</evidence>
<name>A0A0F7SPI0_PHARH</name>
<feature type="compositionally biased region" description="Low complexity" evidence="3">
    <location>
        <begin position="870"/>
        <end position="887"/>
    </location>
</feature>
<protein>
    <submittedName>
        <fullName evidence="5">Bud site selection protein 6, fungi</fullName>
    </submittedName>
</protein>
<feature type="compositionally biased region" description="Low complexity" evidence="3">
    <location>
        <begin position="15"/>
        <end position="26"/>
    </location>
</feature>
<feature type="region of interest" description="Disordered" evidence="3">
    <location>
        <begin position="462"/>
        <end position="482"/>
    </location>
</feature>
<feature type="compositionally biased region" description="Gly residues" evidence="3">
    <location>
        <begin position="556"/>
        <end position="569"/>
    </location>
</feature>
<feature type="compositionally biased region" description="Polar residues" evidence="3">
    <location>
        <begin position="237"/>
        <end position="253"/>
    </location>
</feature>
<feature type="compositionally biased region" description="Low complexity" evidence="3">
    <location>
        <begin position="1276"/>
        <end position="1296"/>
    </location>
</feature>
<keyword evidence="1 2" id="KW-0175">Coiled coil</keyword>
<dbReference type="Pfam" id="PF03915">
    <property type="entry name" value="AIP3"/>
    <property type="match status" value="1"/>
</dbReference>
<evidence type="ECO:0000256" key="2">
    <source>
        <dbReference type="SAM" id="Coils"/>
    </source>
</evidence>
<evidence type="ECO:0000256" key="3">
    <source>
        <dbReference type="SAM" id="MobiDB-lite"/>
    </source>
</evidence>
<feature type="compositionally biased region" description="Polar residues" evidence="3">
    <location>
        <begin position="392"/>
        <end position="406"/>
    </location>
</feature>
<feature type="coiled-coil region" evidence="2">
    <location>
        <begin position="1036"/>
        <end position="1096"/>
    </location>
</feature>
<feature type="compositionally biased region" description="Basic and acidic residues" evidence="3">
    <location>
        <begin position="181"/>
        <end position="201"/>
    </location>
</feature>
<accession>A0A0F7SPI0</accession>
<feature type="region of interest" description="Disordered" evidence="3">
    <location>
        <begin position="165"/>
        <end position="441"/>
    </location>
</feature>
<evidence type="ECO:0000256" key="1">
    <source>
        <dbReference type="ARBA" id="ARBA00023054"/>
    </source>
</evidence>
<dbReference type="PANTHER" id="PTHR22741:SF10">
    <property type="entry name" value="COILED-COIL DOMAIN-CONTAINING PROTEIN CG32809"/>
    <property type="match status" value="1"/>
</dbReference>
<dbReference type="InterPro" id="IPR005613">
    <property type="entry name" value="AIP3_C"/>
</dbReference>
<dbReference type="Pfam" id="PF23153">
    <property type="entry name" value="Aip3p_Bud6_N"/>
    <property type="match status" value="1"/>
</dbReference>
<feature type="compositionally biased region" description="Low complexity" evidence="3">
    <location>
        <begin position="261"/>
        <end position="276"/>
    </location>
</feature>
<dbReference type="EMBL" id="LN483142">
    <property type="protein sequence ID" value="CED83316.1"/>
    <property type="molecule type" value="Genomic_DNA"/>
</dbReference>
<proteinExistence type="predicted"/>
<feature type="region of interest" description="Disordered" evidence="3">
    <location>
        <begin position="665"/>
        <end position="699"/>
    </location>
</feature>
<dbReference type="PANTHER" id="PTHR22741">
    <property type="entry name" value="P140CAP/SNIP-RELATED"/>
    <property type="match status" value="1"/>
</dbReference>
<sequence length="1303" mass="141478">MSAPSRESHSRRHGSTSSMASSSGGRRPSEKTHMESAVTKLLVSTRQLLSALTDWSLGKITEVDVSDFYVRLGNDFNTAVSAFSDLEINMSDLLEVPNRLRNCLERCINQDPSPQNLEHYLPEIRQTIVSLLQGLKAKQALYKSRKDDEKRARIVAAERERTEYLRQQEQEARQPISRVDPAVRETGQDPDERALFTEDNRWVPPISQTNQRYQAALPRPQLSGSSRSLPLPEASQRPPSISSRPTQNPSLPRSSFDIAPSQFHSQHQQHHVPSSSTLNYVPHESTSSTSRPISPTSASESVSIHSQSSRRPHISSRHRDGPLPAPPPDAFKPTRSRSGASPSDERNFSGPTEEMIGPPLRVSTTSLPPTHAGAGEPPSRNNRSSHRTSNSAVNSSTMDPSRSRYQQPPLVSETDISNTDTTSSFSRPALRHSLSDPPVSPNFATSFTESVLVELPVPPTITAQSDSTLDLPSSFSNDSTDKLSPLPILAPVVIEPLAGPSPSSPPNAVSIADQTLSNLRGSGNGISRRASQRYSSYQINKIMDAGGLGAISNGDNIGGNEGTSGGGPGRSKSSRRLSGIPDESSLEGKSSKLSPARSPRSVRIGPPPVPALPEGIGATPRRPLNTERLFVPPAEDTGVEVRIEADPDSDSPVATINGGSVVRSPSAFLSAQRSKPPSLMSLSEEDQSKEQESLHVASSDRPIGEVVKPAGGRARELATEAVNQVEEETEQDSAASDSTRSITVFLVYNRECKKCVVEATPTIPALRLLFMEKFSYTAETEEFPAIYIQDPKTEWRYEWEEGDKLGDGAMLSLNIEPLDQVKQHIDSQISGLSRKLEDLIRESVGPLSSQFATLQASNLQSHRLSAGLSLATATQARSSSSTRSPSQNIKSGHEGSLPKVIRTAILSDSASPSATIKDQSGSVINAVNMTSSQASTSPTIDLISTLVQPSIATSLTALTVPADIHQTLRAQLDEIQALRRDLGVARQVHTDGMAVMKEIFTRVRKENQRLREVAASSLNTGRAFVNASKSKIDIQSQETLRRMEDLQDVVEELYQDVTERMVVPKPMVMRSLKKDLEQAEGQLKELLSTTKAATTTWRATWADEMENVMTEEKHLKYHLALTNDIEADYNECKRVFDQITLYAAQRGVGGSHGGSIGRSGGSNSYRQLGLPTEDPQSSLSTVMFQIQGATVDPEKRLRAIENAARMRQREMDGQKEGNELTSQLSEFVDGRKLRKTGGVEETERLRQKKNELALKGVIGGGVGVLKSVPSLTTVKSAETTPASSSSPIPTVTVEPSESIGSLS</sequence>
<dbReference type="InterPro" id="IPR022782">
    <property type="entry name" value="AIP3-like_C"/>
</dbReference>
<feature type="domain" description="Actin interacting protein 3 C-terminal" evidence="4">
    <location>
        <begin position="745"/>
        <end position="1251"/>
    </location>
</feature>
<evidence type="ECO:0000259" key="4">
    <source>
        <dbReference type="SMART" id="SM00806"/>
    </source>
</evidence>
<organism evidence="5">
    <name type="scientific">Phaffia rhodozyma</name>
    <name type="common">Yeast</name>
    <name type="synonym">Xanthophyllomyces dendrorhous</name>
    <dbReference type="NCBI Taxonomy" id="264483"/>
    <lineage>
        <taxon>Eukaryota</taxon>
        <taxon>Fungi</taxon>
        <taxon>Dikarya</taxon>
        <taxon>Basidiomycota</taxon>
        <taxon>Agaricomycotina</taxon>
        <taxon>Tremellomycetes</taxon>
        <taxon>Cystofilobasidiales</taxon>
        <taxon>Mrakiaceae</taxon>
        <taxon>Phaffia</taxon>
    </lineage>
</organism>
<dbReference type="GO" id="GO:0005519">
    <property type="term" value="F:cytoskeletal regulatory protein binding"/>
    <property type="evidence" value="ECO:0007669"/>
    <property type="project" value="InterPro"/>
</dbReference>
<dbReference type="Gene3D" id="1.20.58.1540">
    <property type="entry name" value="Actin interacting protein 3, C-terminal domain"/>
    <property type="match status" value="1"/>
</dbReference>
<feature type="compositionally biased region" description="Low complexity" evidence="3">
    <location>
        <begin position="379"/>
        <end position="391"/>
    </location>
</feature>
<feature type="region of interest" description="Disordered" evidence="3">
    <location>
        <begin position="1"/>
        <end position="35"/>
    </location>
</feature>
<feature type="region of interest" description="Disordered" evidence="3">
    <location>
        <begin position="870"/>
        <end position="894"/>
    </location>
</feature>
<feature type="compositionally biased region" description="Low complexity" evidence="3">
    <location>
        <begin position="285"/>
        <end position="307"/>
    </location>
</feature>